<organism evidence="2 3">
    <name type="scientific">Glacieibacterium frigidum</name>
    <dbReference type="NCBI Taxonomy" id="2593303"/>
    <lineage>
        <taxon>Bacteria</taxon>
        <taxon>Pseudomonadati</taxon>
        <taxon>Pseudomonadota</taxon>
        <taxon>Alphaproteobacteria</taxon>
        <taxon>Sphingomonadales</taxon>
        <taxon>Sphingosinicellaceae</taxon>
        <taxon>Glacieibacterium</taxon>
    </lineage>
</organism>
<dbReference type="Gene3D" id="2.60.40.1890">
    <property type="entry name" value="PCu(A)C copper chaperone"/>
    <property type="match status" value="1"/>
</dbReference>
<dbReference type="AlphaFoldDB" id="A0A552UEX8"/>
<proteinExistence type="predicted"/>
<dbReference type="OrthoDB" id="9796962at2"/>
<dbReference type="PANTHER" id="PTHR36302">
    <property type="entry name" value="BLR7088 PROTEIN"/>
    <property type="match status" value="1"/>
</dbReference>
<dbReference type="Pfam" id="PF04314">
    <property type="entry name" value="PCuAC"/>
    <property type="match status" value="1"/>
</dbReference>
<feature type="signal peptide" evidence="1">
    <location>
        <begin position="1"/>
        <end position="33"/>
    </location>
</feature>
<evidence type="ECO:0000313" key="3">
    <source>
        <dbReference type="Proteomes" id="UP000317894"/>
    </source>
</evidence>
<reference evidence="2 3" key="1">
    <citation type="submission" date="2019-07" db="EMBL/GenBank/DDBJ databases">
        <title>Novel species isolated from glacier.</title>
        <authorList>
            <person name="Liu Q."/>
            <person name="Xin Y.-H."/>
        </authorList>
    </citation>
    <scope>NUCLEOTIDE SEQUENCE [LARGE SCALE GENOMIC DNA]</scope>
    <source>
        <strain evidence="2 3">LB1R16</strain>
    </source>
</reference>
<keyword evidence="3" id="KW-1185">Reference proteome</keyword>
<name>A0A552UEX8_9SPHN</name>
<dbReference type="InterPro" id="IPR036182">
    <property type="entry name" value="PCuAC_sf"/>
</dbReference>
<accession>A0A552UEX8</accession>
<protein>
    <submittedName>
        <fullName evidence="2">Copper chaperone PCu(A)C</fullName>
    </submittedName>
</protein>
<dbReference type="RefSeq" id="WP_143554317.1">
    <property type="nucleotide sequence ID" value="NZ_VJWA01000001.1"/>
</dbReference>
<dbReference type="Proteomes" id="UP000317894">
    <property type="component" value="Unassembled WGS sequence"/>
</dbReference>
<keyword evidence="1" id="KW-0732">Signal</keyword>
<comment type="caution">
    <text evidence="2">The sequence shown here is derived from an EMBL/GenBank/DDBJ whole genome shotgun (WGS) entry which is preliminary data.</text>
</comment>
<dbReference type="InterPro" id="IPR058248">
    <property type="entry name" value="Lxx211020-like"/>
</dbReference>
<dbReference type="SUPFAM" id="SSF110087">
    <property type="entry name" value="DR1885-like metal-binding protein"/>
    <property type="match status" value="1"/>
</dbReference>
<evidence type="ECO:0000256" key="1">
    <source>
        <dbReference type="SAM" id="SignalP"/>
    </source>
</evidence>
<sequence length="166" mass="16602">MATTFNRALGWTACAAAVMLLIASLLLSARADAAETSVSAATIRLPAVAGRPAAGYLTIRAGDAPVVVTGAETPMASRVELHGTSMAGGVMRMNALPEVRVAAGQTGGFTPGGNHLMIFGLRRDVKPGATVPITLRLAGGKTMRVDAVAVAAGAAIADPHAGHGAH</sequence>
<dbReference type="PANTHER" id="PTHR36302:SF1">
    <property type="entry name" value="COPPER CHAPERONE PCU(A)C"/>
    <property type="match status" value="1"/>
</dbReference>
<dbReference type="EMBL" id="VJWA01000001">
    <property type="protein sequence ID" value="TRW16773.1"/>
    <property type="molecule type" value="Genomic_DNA"/>
</dbReference>
<feature type="chain" id="PRO_5021899525" evidence="1">
    <location>
        <begin position="34"/>
        <end position="166"/>
    </location>
</feature>
<dbReference type="InterPro" id="IPR007410">
    <property type="entry name" value="LpqE-like"/>
</dbReference>
<evidence type="ECO:0000313" key="2">
    <source>
        <dbReference type="EMBL" id="TRW16773.1"/>
    </source>
</evidence>
<gene>
    <name evidence="2" type="ORF">FMM06_00755</name>
</gene>